<comment type="catalytic activity">
    <reaction evidence="6 8">
        <text>dCMP + ATP = dCDP + ADP</text>
        <dbReference type="Rhea" id="RHEA:25094"/>
        <dbReference type="ChEBI" id="CHEBI:30616"/>
        <dbReference type="ChEBI" id="CHEBI:57566"/>
        <dbReference type="ChEBI" id="CHEBI:58593"/>
        <dbReference type="ChEBI" id="CHEBI:456216"/>
        <dbReference type="EC" id="2.7.4.25"/>
    </reaction>
</comment>
<dbReference type="InterPro" id="IPR027417">
    <property type="entry name" value="P-loop_NTPase"/>
</dbReference>
<dbReference type="CDD" id="cd02020">
    <property type="entry name" value="CMPK"/>
    <property type="match status" value="1"/>
</dbReference>
<evidence type="ECO:0000256" key="8">
    <source>
        <dbReference type="HAMAP-Rule" id="MF_00238"/>
    </source>
</evidence>
<evidence type="ECO:0000256" key="1">
    <source>
        <dbReference type="ARBA" id="ARBA00009427"/>
    </source>
</evidence>
<feature type="domain" description="Cytidylate kinase" evidence="9">
    <location>
        <begin position="5"/>
        <end position="212"/>
    </location>
</feature>
<dbReference type="InterPro" id="IPR011994">
    <property type="entry name" value="Cytidylate_kinase_dom"/>
</dbReference>
<keyword evidence="8" id="KW-0963">Cytoplasm</keyword>
<keyword evidence="3 8" id="KW-0547">Nucleotide-binding</keyword>
<evidence type="ECO:0000256" key="6">
    <source>
        <dbReference type="ARBA" id="ARBA00047615"/>
    </source>
</evidence>
<dbReference type="GO" id="GO:0036431">
    <property type="term" value="F:dCMP kinase activity"/>
    <property type="evidence" value="ECO:0007669"/>
    <property type="project" value="InterPro"/>
</dbReference>
<dbReference type="HAMAP" id="MF_00238">
    <property type="entry name" value="Cytidyl_kinase_type1"/>
    <property type="match status" value="1"/>
</dbReference>
<comment type="subcellular location">
    <subcellularLocation>
        <location evidence="8">Cytoplasm</location>
    </subcellularLocation>
</comment>
<evidence type="ECO:0000313" key="10">
    <source>
        <dbReference type="EMBL" id="BBK21600.1"/>
    </source>
</evidence>
<sequence>MKFNIAIDGPSAAGKSTIAKKLAKELGYAHLDTGAMYRCVAYFSKLKDVSFDDEEKVASLIDAMQIHFDAQGNVYLNDENVSNEIRKNEISMLTSKISAYPAVREKLVAMQQKMAEHKGYIMDGRDIGTVVLPNAEIKVYMVASVKARADRRYKEYVEKQIEADYDTIYKDIEQRDYQDMNRKTSPLKKADDAVEIDTSDMSIEEVVNTIRRLLPAEV</sequence>
<protein>
    <recommendedName>
        <fullName evidence="8">Cytidylate kinase</fullName>
        <shortName evidence="8">CK</shortName>
        <ecNumber evidence="8">2.7.4.25</ecNumber>
    </recommendedName>
    <alternativeName>
        <fullName evidence="8">Cytidine monophosphate kinase</fullName>
        <shortName evidence="8">CMP kinase</shortName>
    </alternativeName>
</protein>
<keyword evidence="2 8" id="KW-0808">Transferase</keyword>
<evidence type="ECO:0000256" key="4">
    <source>
        <dbReference type="ARBA" id="ARBA00022777"/>
    </source>
</evidence>
<dbReference type="InterPro" id="IPR003136">
    <property type="entry name" value="Cytidylate_kin"/>
</dbReference>
<dbReference type="Gene3D" id="3.40.50.300">
    <property type="entry name" value="P-loop containing nucleotide triphosphate hydrolases"/>
    <property type="match status" value="1"/>
</dbReference>
<dbReference type="PANTHER" id="PTHR21299">
    <property type="entry name" value="CYTIDYLATE KINASE/PANTOATE-BETA-ALANINE LIGASE"/>
    <property type="match status" value="1"/>
</dbReference>
<comment type="similarity">
    <text evidence="1 8">Belongs to the cytidylate kinase family. Type 1 subfamily.</text>
</comment>
<dbReference type="GO" id="GO:0006220">
    <property type="term" value="P:pyrimidine nucleotide metabolic process"/>
    <property type="evidence" value="ECO:0007669"/>
    <property type="project" value="UniProtKB-UniRule"/>
</dbReference>
<dbReference type="GO" id="GO:0005829">
    <property type="term" value="C:cytosol"/>
    <property type="evidence" value="ECO:0007669"/>
    <property type="project" value="TreeGrafter"/>
</dbReference>
<proteinExistence type="inferred from homology"/>
<gene>
    <name evidence="8 10" type="primary">cmk</name>
    <name evidence="10" type="ORF">Aargi30884_05030</name>
</gene>
<dbReference type="KEGG" id="aarg:Aargi30884_05030"/>
<name>A0A6N4TF65_9FIRM</name>
<evidence type="ECO:0000256" key="3">
    <source>
        <dbReference type="ARBA" id="ARBA00022741"/>
    </source>
</evidence>
<dbReference type="Pfam" id="PF02224">
    <property type="entry name" value="Cytidylate_kin"/>
    <property type="match status" value="1"/>
</dbReference>
<dbReference type="GO" id="GO:0015949">
    <property type="term" value="P:nucleobase-containing small molecule interconversion"/>
    <property type="evidence" value="ECO:0007669"/>
    <property type="project" value="TreeGrafter"/>
</dbReference>
<keyword evidence="5 8" id="KW-0067">ATP-binding</keyword>
<evidence type="ECO:0000259" key="9">
    <source>
        <dbReference type="Pfam" id="PF02224"/>
    </source>
</evidence>
<keyword evidence="11" id="KW-1185">Reference proteome</keyword>
<reference evidence="11" key="1">
    <citation type="submission" date="2019-05" db="EMBL/GenBank/DDBJ databases">
        <title>Complete genome sequencing of Absiella argi strain JCM 30884.</title>
        <authorList>
            <person name="Sakamoto M."/>
            <person name="Murakami T."/>
            <person name="Mori H."/>
        </authorList>
    </citation>
    <scope>NUCLEOTIDE SEQUENCE [LARGE SCALE GENOMIC DNA]</scope>
    <source>
        <strain evidence="11">JCM 30884</strain>
    </source>
</reference>
<evidence type="ECO:0000256" key="7">
    <source>
        <dbReference type="ARBA" id="ARBA00048478"/>
    </source>
</evidence>
<dbReference type="GO" id="GO:0005524">
    <property type="term" value="F:ATP binding"/>
    <property type="evidence" value="ECO:0007669"/>
    <property type="project" value="UniProtKB-UniRule"/>
</dbReference>
<dbReference type="EMBL" id="AP019695">
    <property type="protein sequence ID" value="BBK21600.1"/>
    <property type="molecule type" value="Genomic_DNA"/>
</dbReference>
<dbReference type="PANTHER" id="PTHR21299:SF2">
    <property type="entry name" value="CYTIDYLATE KINASE"/>
    <property type="match status" value="1"/>
</dbReference>
<evidence type="ECO:0000256" key="2">
    <source>
        <dbReference type="ARBA" id="ARBA00022679"/>
    </source>
</evidence>
<comment type="catalytic activity">
    <reaction evidence="7 8">
        <text>CMP + ATP = CDP + ADP</text>
        <dbReference type="Rhea" id="RHEA:11600"/>
        <dbReference type="ChEBI" id="CHEBI:30616"/>
        <dbReference type="ChEBI" id="CHEBI:58069"/>
        <dbReference type="ChEBI" id="CHEBI:60377"/>
        <dbReference type="ChEBI" id="CHEBI:456216"/>
        <dbReference type="EC" id="2.7.4.25"/>
    </reaction>
</comment>
<dbReference type="AlphaFoldDB" id="A0A6N4TF65"/>
<dbReference type="SUPFAM" id="SSF52540">
    <property type="entry name" value="P-loop containing nucleoside triphosphate hydrolases"/>
    <property type="match status" value="1"/>
</dbReference>
<evidence type="ECO:0000256" key="5">
    <source>
        <dbReference type="ARBA" id="ARBA00022840"/>
    </source>
</evidence>
<accession>A0A6N4TF65</accession>
<dbReference type="EC" id="2.7.4.25" evidence="8"/>
<dbReference type="CDD" id="cd02019">
    <property type="entry name" value="NK"/>
    <property type="match status" value="1"/>
</dbReference>
<organism evidence="10 11">
    <name type="scientific">Amedibacterium intestinale</name>
    <dbReference type="NCBI Taxonomy" id="2583452"/>
    <lineage>
        <taxon>Bacteria</taxon>
        <taxon>Bacillati</taxon>
        <taxon>Bacillota</taxon>
        <taxon>Erysipelotrichia</taxon>
        <taxon>Erysipelotrichales</taxon>
        <taxon>Erysipelotrichaceae</taxon>
        <taxon>Amedibacterium</taxon>
    </lineage>
</organism>
<keyword evidence="4 8" id="KW-0418">Kinase</keyword>
<feature type="binding site" evidence="8">
    <location>
        <begin position="9"/>
        <end position="17"/>
    </location>
    <ligand>
        <name>ATP</name>
        <dbReference type="ChEBI" id="CHEBI:30616"/>
    </ligand>
</feature>
<dbReference type="NCBIfam" id="TIGR00017">
    <property type="entry name" value="cmk"/>
    <property type="match status" value="1"/>
</dbReference>
<dbReference type="Proteomes" id="UP000464754">
    <property type="component" value="Chromosome"/>
</dbReference>
<evidence type="ECO:0000313" key="11">
    <source>
        <dbReference type="Proteomes" id="UP000464754"/>
    </source>
</evidence>
<dbReference type="RefSeq" id="WP_118276626.1">
    <property type="nucleotide sequence ID" value="NZ_AP019695.1"/>
</dbReference>